<accession>A0A9P4PGE2</accession>
<evidence type="ECO:0000313" key="3">
    <source>
        <dbReference type="Proteomes" id="UP000799764"/>
    </source>
</evidence>
<proteinExistence type="predicted"/>
<comment type="caution">
    <text evidence="2">The sequence shown here is derived from an EMBL/GenBank/DDBJ whole genome shotgun (WGS) entry which is preliminary data.</text>
</comment>
<evidence type="ECO:0000313" key="2">
    <source>
        <dbReference type="EMBL" id="KAF2443442.1"/>
    </source>
</evidence>
<organism evidence="2 3">
    <name type="scientific">Karstenula rhodostoma CBS 690.94</name>
    <dbReference type="NCBI Taxonomy" id="1392251"/>
    <lineage>
        <taxon>Eukaryota</taxon>
        <taxon>Fungi</taxon>
        <taxon>Dikarya</taxon>
        <taxon>Ascomycota</taxon>
        <taxon>Pezizomycotina</taxon>
        <taxon>Dothideomycetes</taxon>
        <taxon>Pleosporomycetidae</taxon>
        <taxon>Pleosporales</taxon>
        <taxon>Massarineae</taxon>
        <taxon>Didymosphaeriaceae</taxon>
        <taxon>Karstenula</taxon>
    </lineage>
</organism>
<dbReference type="Proteomes" id="UP000799764">
    <property type="component" value="Unassembled WGS sequence"/>
</dbReference>
<reference evidence="2" key="1">
    <citation type="journal article" date="2020" name="Stud. Mycol.">
        <title>101 Dothideomycetes genomes: a test case for predicting lifestyles and emergence of pathogens.</title>
        <authorList>
            <person name="Haridas S."/>
            <person name="Albert R."/>
            <person name="Binder M."/>
            <person name="Bloem J."/>
            <person name="Labutti K."/>
            <person name="Salamov A."/>
            <person name="Andreopoulos B."/>
            <person name="Baker S."/>
            <person name="Barry K."/>
            <person name="Bills G."/>
            <person name="Bluhm B."/>
            <person name="Cannon C."/>
            <person name="Castanera R."/>
            <person name="Culley D."/>
            <person name="Daum C."/>
            <person name="Ezra D."/>
            <person name="Gonzalez J."/>
            <person name="Henrissat B."/>
            <person name="Kuo A."/>
            <person name="Liang C."/>
            <person name="Lipzen A."/>
            <person name="Lutzoni F."/>
            <person name="Magnuson J."/>
            <person name="Mondo S."/>
            <person name="Nolan M."/>
            <person name="Ohm R."/>
            <person name="Pangilinan J."/>
            <person name="Park H.-J."/>
            <person name="Ramirez L."/>
            <person name="Alfaro M."/>
            <person name="Sun H."/>
            <person name="Tritt A."/>
            <person name="Yoshinaga Y."/>
            <person name="Zwiers L.-H."/>
            <person name="Turgeon B."/>
            <person name="Goodwin S."/>
            <person name="Spatafora J."/>
            <person name="Crous P."/>
            <person name="Grigoriev I."/>
        </authorList>
    </citation>
    <scope>NUCLEOTIDE SEQUENCE</scope>
    <source>
        <strain evidence="2">CBS 690.94</strain>
    </source>
</reference>
<feature type="region of interest" description="Disordered" evidence="1">
    <location>
        <begin position="1"/>
        <end position="26"/>
    </location>
</feature>
<sequence>MDTDASALLARQAGHEVTPGSTRKTAQSAANIRPCYGFGLAPWTAARARLKARTWAAWAASWVRINRHAAANTRPFPSRRYGRRQEHVQRDAEQHAPGKPIRGENIPSSATAENERICSSLATLRGCERGCQSHENSWPAAGAPMPPRTPAAGTIRLPLQSNRVGVVEEHNTKSKFPELASCVRSEAQPMVSAHTSKWAIVALPLFVPQIRLRKTQ</sequence>
<gene>
    <name evidence="2" type="ORF">P171DRAFT_444861</name>
</gene>
<dbReference type="EMBL" id="MU001502">
    <property type="protein sequence ID" value="KAF2443442.1"/>
    <property type="molecule type" value="Genomic_DNA"/>
</dbReference>
<evidence type="ECO:0000256" key="1">
    <source>
        <dbReference type="SAM" id="MobiDB-lite"/>
    </source>
</evidence>
<keyword evidence="3" id="KW-1185">Reference proteome</keyword>
<protein>
    <submittedName>
        <fullName evidence="2">Uncharacterized protein</fullName>
    </submittedName>
</protein>
<feature type="compositionally biased region" description="Basic and acidic residues" evidence="1">
    <location>
        <begin position="83"/>
        <end position="96"/>
    </location>
</feature>
<feature type="region of interest" description="Disordered" evidence="1">
    <location>
        <begin position="74"/>
        <end position="112"/>
    </location>
</feature>
<dbReference type="AlphaFoldDB" id="A0A9P4PGE2"/>
<name>A0A9P4PGE2_9PLEO</name>